<sequence length="223" mass="25972">MKITTEQAVKDILPTDTLSTMSKEDILTSIFGPALNINDKNVSLYDKIRRILLSNYMHVAIIFLVILDSVCVTCELIIEAENKKGNHILEIAYDFFKYLGFSILCIFIVEIVFKLIFIFDEFRHSKLEIIDAVIIIISFFAEIIYMKGKRVLYAVFGLIAIFRFWRIIRIVNGFTVTVRKRYEAKIEKLKDEKNSLIKEIESLKNELNNKQELLDQTKVANDF</sequence>
<keyword evidence="6" id="KW-0851">Voltage-gated channel</keyword>
<evidence type="ECO:0000313" key="16">
    <source>
        <dbReference type="EMBL" id="CAF0752358.1"/>
    </source>
</evidence>
<reference evidence="16" key="1">
    <citation type="submission" date="2021-02" db="EMBL/GenBank/DDBJ databases">
        <authorList>
            <person name="Nowell W R."/>
        </authorList>
    </citation>
    <scope>NUCLEOTIDE SEQUENCE</scope>
    <source>
        <strain evidence="16">Ploen Becks lab</strain>
    </source>
</reference>
<evidence type="ECO:0000256" key="2">
    <source>
        <dbReference type="ARBA" id="ARBA00015897"/>
    </source>
</evidence>
<keyword evidence="8 13" id="KW-0175">Coiled coil</keyword>
<evidence type="ECO:0000256" key="8">
    <source>
        <dbReference type="ARBA" id="ARBA00023054"/>
    </source>
</evidence>
<gene>
    <name evidence="16" type="ORF">OXX778_LOCUS3985</name>
</gene>
<dbReference type="GO" id="GO:0005886">
    <property type="term" value="C:plasma membrane"/>
    <property type="evidence" value="ECO:0007669"/>
    <property type="project" value="UniProtKB-SubCell"/>
</dbReference>
<keyword evidence="11" id="KW-0407">Ion channel</keyword>
<evidence type="ECO:0000256" key="10">
    <source>
        <dbReference type="ARBA" id="ARBA00023136"/>
    </source>
</evidence>
<dbReference type="PANTHER" id="PTHR46480">
    <property type="entry name" value="F20B24.22"/>
    <property type="match status" value="1"/>
</dbReference>
<comment type="caution">
    <text evidence="16">The sequence shown here is derived from an EMBL/GenBank/DDBJ whole genome shotgun (WGS) entry which is preliminary data.</text>
</comment>
<evidence type="ECO:0000256" key="13">
    <source>
        <dbReference type="SAM" id="Coils"/>
    </source>
</evidence>
<evidence type="ECO:0000313" key="17">
    <source>
        <dbReference type="Proteomes" id="UP000663879"/>
    </source>
</evidence>
<dbReference type="SUPFAM" id="SSF81324">
    <property type="entry name" value="Voltage-gated potassium channels"/>
    <property type="match status" value="1"/>
</dbReference>
<feature type="domain" description="Ion transport" evidence="15">
    <location>
        <begin position="55"/>
        <end position="173"/>
    </location>
</feature>
<dbReference type="AlphaFoldDB" id="A0A813PEN8"/>
<dbReference type="PANTHER" id="PTHR46480:SF1">
    <property type="entry name" value="VOLTAGE-GATED HYDROGEN CHANNEL 1"/>
    <property type="match status" value="1"/>
</dbReference>
<evidence type="ECO:0000256" key="3">
    <source>
        <dbReference type="ARBA" id="ARBA00022448"/>
    </source>
</evidence>
<keyword evidence="4" id="KW-1003">Cell membrane</keyword>
<evidence type="ECO:0000256" key="14">
    <source>
        <dbReference type="SAM" id="Phobius"/>
    </source>
</evidence>
<feature type="transmembrane region" description="Helical" evidence="14">
    <location>
        <begin position="56"/>
        <end position="78"/>
    </location>
</feature>
<dbReference type="EMBL" id="CAJNOC010000376">
    <property type="protein sequence ID" value="CAF0752358.1"/>
    <property type="molecule type" value="Genomic_DNA"/>
</dbReference>
<proteinExistence type="predicted"/>
<dbReference type="InterPro" id="IPR005821">
    <property type="entry name" value="Ion_trans_dom"/>
</dbReference>
<accession>A0A813PEN8</accession>
<evidence type="ECO:0000256" key="7">
    <source>
        <dbReference type="ARBA" id="ARBA00022989"/>
    </source>
</evidence>
<keyword evidence="7 14" id="KW-1133">Transmembrane helix</keyword>
<keyword evidence="9" id="KW-0406">Ion transport</keyword>
<keyword evidence="3" id="KW-0813">Transport</keyword>
<dbReference type="GO" id="GO:0030171">
    <property type="term" value="F:voltage-gated proton channel activity"/>
    <property type="evidence" value="ECO:0007669"/>
    <property type="project" value="InterPro"/>
</dbReference>
<evidence type="ECO:0000256" key="6">
    <source>
        <dbReference type="ARBA" id="ARBA00022882"/>
    </source>
</evidence>
<evidence type="ECO:0000256" key="1">
    <source>
        <dbReference type="ARBA" id="ARBA00004651"/>
    </source>
</evidence>
<dbReference type="Gene3D" id="1.20.120.350">
    <property type="entry name" value="Voltage-gated potassium channels. Chain C"/>
    <property type="match status" value="1"/>
</dbReference>
<dbReference type="Pfam" id="PF00520">
    <property type="entry name" value="Ion_trans"/>
    <property type="match status" value="1"/>
</dbReference>
<feature type="transmembrane region" description="Helical" evidence="14">
    <location>
        <begin position="152"/>
        <end position="171"/>
    </location>
</feature>
<evidence type="ECO:0000256" key="4">
    <source>
        <dbReference type="ARBA" id="ARBA00022475"/>
    </source>
</evidence>
<organism evidence="16 17">
    <name type="scientific">Brachionus calyciflorus</name>
    <dbReference type="NCBI Taxonomy" id="104777"/>
    <lineage>
        <taxon>Eukaryota</taxon>
        <taxon>Metazoa</taxon>
        <taxon>Spiralia</taxon>
        <taxon>Gnathifera</taxon>
        <taxon>Rotifera</taxon>
        <taxon>Eurotatoria</taxon>
        <taxon>Monogononta</taxon>
        <taxon>Pseudotrocha</taxon>
        <taxon>Ploima</taxon>
        <taxon>Brachionidae</taxon>
        <taxon>Brachionus</taxon>
    </lineage>
</organism>
<evidence type="ECO:0000256" key="5">
    <source>
        <dbReference type="ARBA" id="ARBA00022692"/>
    </source>
</evidence>
<evidence type="ECO:0000256" key="9">
    <source>
        <dbReference type="ARBA" id="ARBA00023065"/>
    </source>
</evidence>
<evidence type="ECO:0000256" key="12">
    <source>
        <dbReference type="ARBA" id="ARBA00031989"/>
    </source>
</evidence>
<dbReference type="InterPro" id="IPR027359">
    <property type="entry name" value="Volt_channel_dom_sf"/>
</dbReference>
<dbReference type="OrthoDB" id="427456at2759"/>
<feature type="transmembrane region" description="Helical" evidence="14">
    <location>
        <begin position="98"/>
        <end position="117"/>
    </location>
</feature>
<dbReference type="InterPro" id="IPR031846">
    <property type="entry name" value="Hvcn1"/>
</dbReference>
<evidence type="ECO:0000256" key="11">
    <source>
        <dbReference type="ARBA" id="ARBA00023303"/>
    </source>
</evidence>
<keyword evidence="17" id="KW-1185">Reference proteome</keyword>
<feature type="transmembrane region" description="Helical" evidence="14">
    <location>
        <begin position="129"/>
        <end position="146"/>
    </location>
</feature>
<feature type="coiled-coil region" evidence="13">
    <location>
        <begin position="179"/>
        <end position="220"/>
    </location>
</feature>
<dbReference type="Proteomes" id="UP000663879">
    <property type="component" value="Unassembled WGS sequence"/>
</dbReference>
<keyword evidence="5 14" id="KW-0812">Transmembrane</keyword>
<keyword evidence="10 14" id="KW-0472">Membrane</keyword>
<name>A0A813PEN8_9BILA</name>
<comment type="subcellular location">
    <subcellularLocation>
        <location evidence="1">Cell membrane</location>
        <topology evidence="1">Multi-pass membrane protein</topology>
    </subcellularLocation>
</comment>
<evidence type="ECO:0000259" key="15">
    <source>
        <dbReference type="Pfam" id="PF00520"/>
    </source>
</evidence>
<protein>
    <recommendedName>
        <fullName evidence="2">Voltage-gated hydrogen channel 1</fullName>
    </recommendedName>
    <alternativeName>
        <fullName evidence="12">Hydrogen voltage-gated channel 1</fullName>
    </alternativeName>
</protein>
<dbReference type="GO" id="GO:0034702">
    <property type="term" value="C:monoatomic ion channel complex"/>
    <property type="evidence" value="ECO:0007669"/>
    <property type="project" value="UniProtKB-KW"/>
</dbReference>